<evidence type="ECO:0000313" key="4">
    <source>
        <dbReference type="Proteomes" id="UP000783287"/>
    </source>
</evidence>
<evidence type="ECO:0000259" key="2">
    <source>
        <dbReference type="Pfam" id="PF01476"/>
    </source>
</evidence>
<dbReference type="InterPro" id="IPR036779">
    <property type="entry name" value="LysM_dom_sf"/>
</dbReference>
<dbReference type="CDD" id="cd00118">
    <property type="entry name" value="LysM"/>
    <property type="match status" value="1"/>
</dbReference>
<dbReference type="EMBL" id="JAGQLK010000009">
    <property type="protein sequence ID" value="MCA9382872.1"/>
    <property type="molecule type" value="Genomic_DNA"/>
</dbReference>
<organism evidence="3 4">
    <name type="scientific">Candidatus Dojkabacteria bacterium</name>
    <dbReference type="NCBI Taxonomy" id="2099670"/>
    <lineage>
        <taxon>Bacteria</taxon>
        <taxon>Candidatus Dojkabacteria</taxon>
    </lineage>
</organism>
<dbReference type="Proteomes" id="UP000783287">
    <property type="component" value="Unassembled WGS sequence"/>
</dbReference>
<protein>
    <submittedName>
        <fullName evidence="3">LysM peptidoglycan-binding domain-containing protein</fullName>
    </submittedName>
</protein>
<accession>A0A955RIL2</accession>
<dbReference type="Gene3D" id="3.10.350.10">
    <property type="entry name" value="LysM domain"/>
    <property type="match status" value="1"/>
</dbReference>
<reference evidence="3" key="2">
    <citation type="journal article" date="2021" name="Microbiome">
        <title>Successional dynamics and alternative stable states in a saline activated sludge microbial community over 9 years.</title>
        <authorList>
            <person name="Wang Y."/>
            <person name="Ye J."/>
            <person name="Ju F."/>
            <person name="Liu L."/>
            <person name="Boyd J.A."/>
            <person name="Deng Y."/>
            <person name="Parks D.H."/>
            <person name="Jiang X."/>
            <person name="Yin X."/>
            <person name="Woodcroft B.J."/>
            <person name="Tyson G.W."/>
            <person name="Hugenholtz P."/>
            <person name="Polz M.F."/>
            <person name="Zhang T."/>
        </authorList>
    </citation>
    <scope>NUCLEOTIDE SEQUENCE</scope>
    <source>
        <strain evidence="3">HKST-UBA14</strain>
    </source>
</reference>
<keyword evidence="1" id="KW-0472">Membrane</keyword>
<comment type="caution">
    <text evidence="3">The sequence shown here is derived from an EMBL/GenBank/DDBJ whole genome shotgun (WGS) entry which is preliminary data.</text>
</comment>
<dbReference type="Pfam" id="PF01476">
    <property type="entry name" value="LysM"/>
    <property type="match status" value="1"/>
</dbReference>
<keyword evidence="1" id="KW-1133">Transmembrane helix</keyword>
<feature type="domain" description="LysM" evidence="2">
    <location>
        <begin position="213"/>
        <end position="251"/>
    </location>
</feature>
<proteinExistence type="predicted"/>
<evidence type="ECO:0000256" key="1">
    <source>
        <dbReference type="SAM" id="Phobius"/>
    </source>
</evidence>
<gene>
    <name evidence="3" type="ORF">KC909_00765</name>
</gene>
<dbReference type="AlphaFoldDB" id="A0A955RIL2"/>
<feature type="transmembrane region" description="Helical" evidence="1">
    <location>
        <begin position="363"/>
        <end position="389"/>
    </location>
</feature>
<evidence type="ECO:0000313" key="3">
    <source>
        <dbReference type="EMBL" id="MCA9382872.1"/>
    </source>
</evidence>
<dbReference type="InterPro" id="IPR018392">
    <property type="entry name" value="LysM"/>
</dbReference>
<sequence length="401" mass="44070">MALEQLSLAVPRDRKIQLSESLNSICGSIVNKSQQVVANIKEGLDVRKSLIVNNWNKPLNAIYVDDLERIISWGPILAPYLAILAGVAVDNFSDYLHSHLGNHIPPNEHHLNSMMLQQPEPSATPATPDANSCYHLPEGHSLWQFAYEQSEADPSGWGNWESVLAANAHLNTEHITPQDCVYHPSHLPQPTIDATPILVTPESANSCLIHQVQVQDGDTLSGIAVEHNWDWTQTQTANPELIQQGVIHPGDCVNPPGYIASPAPEIARTPTVEALSSVTPMPEATITCNIPPEQVTPVFEQTTQTLSQVYSSLKLDEQVVYNGSYLANVCRGIDDYTANQRAYTATHQYIIEKSNSSNTDPSIWPLVRIVAIPALCLPVAATAAGVAWWKRRKSRRALEES</sequence>
<keyword evidence="1" id="KW-0812">Transmembrane</keyword>
<name>A0A955RIL2_9BACT</name>
<reference evidence="3" key="1">
    <citation type="submission" date="2020-04" db="EMBL/GenBank/DDBJ databases">
        <authorList>
            <person name="Zhang T."/>
        </authorList>
    </citation>
    <scope>NUCLEOTIDE SEQUENCE</scope>
    <source>
        <strain evidence="3">HKST-UBA14</strain>
    </source>
</reference>